<evidence type="ECO:0000313" key="7">
    <source>
        <dbReference type="EMBL" id="TNH41025.1"/>
    </source>
</evidence>
<comment type="similarity">
    <text evidence="2 6">Belongs to the SURF1 family.</text>
</comment>
<evidence type="ECO:0000256" key="4">
    <source>
        <dbReference type="ARBA" id="ARBA00022989"/>
    </source>
</evidence>
<organism evidence="7 8">
    <name type="scientific">Paracoccus haeundaensis</name>
    <dbReference type="NCBI Taxonomy" id="225362"/>
    <lineage>
        <taxon>Bacteria</taxon>
        <taxon>Pseudomonadati</taxon>
        <taxon>Pseudomonadota</taxon>
        <taxon>Alphaproteobacteria</taxon>
        <taxon>Rhodobacterales</taxon>
        <taxon>Paracoccaceae</taxon>
        <taxon>Paracoccus</taxon>
    </lineage>
</organism>
<sequence>MAAWRGPVRWGIVIPGTVLCLIFLALGVWQVQRLEWKRDLIARTQAAVTAAPVAAPSPQAVAGDDTFEYRRVMLSGRYLQAPDTLVRAVTALGAGYWVMTPFRTDQGWTLLVNRGFVAADGTDDYAPASTVPDQVLTGLMRASQEGGAFLRDNDPQEGRWFSRDTQVIGAAVGLDPVAPWFLDLDRGPGQGAPIGGLTVVSFPNSHLSYALTWFAMAAGLAFLLVFIHRPHGR</sequence>
<keyword evidence="5 6" id="KW-0472">Membrane</keyword>
<comment type="caution">
    <text evidence="7">The sequence shown here is derived from an EMBL/GenBank/DDBJ whole genome shotgun (WGS) entry which is preliminary data.</text>
</comment>
<keyword evidence="4 6" id="KW-1133">Transmembrane helix</keyword>
<dbReference type="PROSITE" id="PS50895">
    <property type="entry name" value="SURF1"/>
    <property type="match status" value="1"/>
</dbReference>
<feature type="transmembrane region" description="Helical" evidence="6">
    <location>
        <begin position="12"/>
        <end position="31"/>
    </location>
</feature>
<dbReference type="InterPro" id="IPR002994">
    <property type="entry name" value="Surf1/Shy1"/>
</dbReference>
<keyword evidence="8" id="KW-1185">Reference proteome</keyword>
<evidence type="ECO:0000256" key="5">
    <source>
        <dbReference type="ARBA" id="ARBA00023136"/>
    </source>
</evidence>
<keyword evidence="3 6" id="KW-0812">Transmembrane</keyword>
<dbReference type="InterPro" id="IPR045214">
    <property type="entry name" value="Surf1/Surf4"/>
</dbReference>
<dbReference type="Proteomes" id="UP000304880">
    <property type="component" value="Unassembled WGS sequence"/>
</dbReference>
<evidence type="ECO:0000256" key="1">
    <source>
        <dbReference type="ARBA" id="ARBA00004370"/>
    </source>
</evidence>
<protein>
    <recommendedName>
        <fullName evidence="6">SURF1-like protein</fullName>
    </recommendedName>
</protein>
<proteinExistence type="inferred from homology"/>
<evidence type="ECO:0000313" key="8">
    <source>
        <dbReference type="Proteomes" id="UP000304880"/>
    </source>
</evidence>
<dbReference type="PANTHER" id="PTHR23427:SF2">
    <property type="entry name" value="SURFEIT LOCUS PROTEIN 1"/>
    <property type="match status" value="1"/>
</dbReference>
<gene>
    <name evidence="7" type="ORF">FHD67_01755</name>
</gene>
<dbReference type="GO" id="GO:0005886">
    <property type="term" value="C:plasma membrane"/>
    <property type="evidence" value="ECO:0007669"/>
    <property type="project" value="UniProtKB-SubCell"/>
</dbReference>
<comment type="subcellular location">
    <subcellularLocation>
        <location evidence="6">Cell membrane</location>
        <topology evidence="6">Multi-pass membrane protein</topology>
    </subcellularLocation>
    <subcellularLocation>
        <location evidence="1">Membrane</location>
    </subcellularLocation>
</comment>
<evidence type="ECO:0000256" key="6">
    <source>
        <dbReference type="RuleBase" id="RU363076"/>
    </source>
</evidence>
<accession>A0A5C4RAR8</accession>
<evidence type="ECO:0000256" key="2">
    <source>
        <dbReference type="ARBA" id="ARBA00007165"/>
    </source>
</evidence>
<dbReference type="EMBL" id="VDDC01000003">
    <property type="protein sequence ID" value="TNH41025.1"/>
    <property type="molecule type" value="Genomic_DNA"/>
</dbReference>
<dbReference type="AlphaFoldDB" id="A0A5C4RAR8"/>
<name>A0A5C4RAR8_9RHOB</name>
<dbReference type="RefSeq" id="WP_139597636.1">
    <property type="nucleotide sequence ID" value="NZ_VDDC01000003.1"/>
</dbReference>
<feature type="transmembrane region" description="Helical" evidence="6">
    <location>
        <begin position="207"/>
        <end position="227"/>
    </location>
</feature>
<reference evidence="7 8" key="1">
    <citation type="submission" date="2019-06" db="EMBL/GenBank/DDBJ databases">
        <authorList>
            <person name="Li J."/>
        </authorList>
    </citation>
    <scope>NUCLEOTIDE SEQUENCE [LARGE SCALE GENOMIC DNA]</scope>
    <source>
        <strain evidence="7 8">CGMCC 1.8012</strain>
    </source>
</reference>
<dbReference type="PANTHER" id="PTHR23427">
    <property type="entry name" value="SURFEIT LOCUS PROTEIN"/>
    <property type="match status" value="1"/>
</dbReference>
<dbReference type="CDD" id="cd06662">
    <property type="entry name" value="SURF1"/>
    <property type="match status" value="1"/>
</dbReference>
<evidence type="ECO:0000256" key="3">
    <source>
        <dbReference type="ARBA" id="ARBA00022692"/>
    </source>
</evidence>
<dbReference type="Pfam" id="PF02104">
    <property type="entry name" value="SURF1"/>
    <property type="match status" value="1"/>
</dbReference>
<keyword evidence="6" id="KW-1003">Cell membrane</keyword>